<name>A0A521ENT6_9RHOB</name>
<accession>A0A521ENT6</accession>
<dbReference type="InterPro" id="IPR002347">
    <property type="entry name" value="SDR_fam"/>
</dbReference>
<sequence length="253" mass="26762">MSRFHNKVVIVTGAGSGIGAETARRFAGEGAHVVLVARTRADLEKVAHDCGPHCLVHPADVGDEDAVETMIAATLDRYDRIDVLVNNAGTVVQGDLTEIKTSDYRRIMATLVDGTFFCIRAALPYLVRTKGCIINTDSVSGLAGDWGMSVYNLAKGGIANFTRALALDCGAKGVRVNAVAPTLTRTPLTRDVFDHPDMLDKFRDRIALGRPGEPAEVAAVIAFLASEDAGFVTGVVLPVDGGLMASNGQPRQA</sequence>
<dbReference type="PANTHER" id="PTHR43975:SF2">
    <property type="entry name" value="EG:BACR7A4.14 PROTEIN-RELATED"/>
    <property type="match status" value="1"/>
</dbReference>
<dbReference type="InterPro" id="IPR036291">
    <property type="entry name" value="NAD(P)-bd_dom_sf"/>
</dbReference>
<evidence type="ECO:0000256" key="1">
    <source>
        <dbReference type="ARBA" id="ARBA00006484"/>
    </source>
</evidence>
<dbReference type="Pfam" id="PF13561">
    <property type="entry name" value="adh_short_C2"/>
    <property type="match status" value="1"/>
</dbReference>
<protein>
    <submittedName>
        <fullName evidence="3">Meso-butanediol dehydrogenase / (S,S)-butanediol dehydrogenase / diacetyl reductase</fullName>
    </submittedName>
</protein>
<comment type="similarity">
    <text evidence="1">Belongs to the short-chain dehydrogenases/reductases (SDR) family.</text>
</comment>
<evidence type="ECO:0000313" key="4">
    <source>
        <dbReference type="Proteomes" id="UP000319014"/>
    </source>
</evidence>
<dbReference type="Proteomes" id="UP000319014">
    <property type="component" value="Unassembled WGS sequence"/>
</dbReference>
<dbReference type="PRINTS" id="PR00080">
    <property type="entry name" value="SDRFAMILY"/>
</dbReference>
<dbReference type="AlphaFoldDB" id="A0A521ENT6"/>
<dbReference type="SUPFAM" id="SSF51735">
    <property type="entry name" value="NAD(P)-binding Rossmann-fold domains"/>
    <property type="match status" value="1"/>
</dbReference>
<dbReference type="FunFam" id="3.40.50.720:FF:000084">
    <property type="entry name" value="Short-chain dehydrogenase reductase"/>
    <property type="match status" value="1"/>
</dbReference>
<dbReference type="OrthoDB" id="9797020at2"/>
<gene>
    <name evidence="3" type="ORF">SAMN06265221_11467</name>
</gene>
<proteinExistence type="inferred from homology"/>
<keyword evidence="4" id="KW-1185">Reference proteome</keyword>
<dbReference type="RefSeq" id="WP_142663929.1">
    <property type="nucleotide sequence ID" value="NZ_FXTK01000014.1"/>
</dbReference>
<dbReference type="InterPro" id="IPR057326">
    <property type="entry name" value="KR_dom"/>
</dbReference>
<dbReference type="PRINTS" id="PR00081">
    <property type="entry name" value="GDHRDH"/>
</dbReference>
<dbReference type="Gene3D" id="3.40.50.720">
    <property type="entry name" value="NAD(P)-binding Rossmann-like Domain"/>
    <property type="match status" value="1"/>
</dbReference>
<dbReference type="SMART" id="SM00822">
    <property type="entry name" value="PKS_KR"/>
    <property type="match status" value="1"/>
</dbReference>
<evidence type="ECO:0000313" key="3">
    <source>
        <dbReference type="EMBL" id="SMO85589.1"/>
    </source>
</evidence>
<feature type="domain" description="Ketoreductase" evidence="2">
    <location>
        <begin position="7"/>
        <end position="182"/>
    </location>
</feature>
<dbReference type="EMBL" id="FXTK01000014">
    <property type="protein sequence ID" value="SMO85589.1"/>
    <property type="molecule type" value="Genomic_DNA"/>
</dbReference>
<organism evidence="3 4">
    <name type="scientific">Paracoccus laeviglucosivorans</name>
    <dbReference type="NCBI Taxonomy" id="1197861"/>
    <lineage>
        <taxon>Bacteria</taxon>
        <taxon>Pseudomonadati</taxon>
        <taxon>Pseudomonadota</taxon>
        <taxon>Alphaproteobacteria</taxon>
        <taxon>Rhodobacterales</taxon>
        <taxon>Paracoccaceae</taxon>
        <taxon>Paracoccus</taxon>
    </lineage>
</organism>
<dbReference type="CDD" id="cd05233">
    <property type="entry name" value="SDR_c"/>
    <property type="match status" value="1"/>
</dbReference>
<reference evidence="3 4" key="1">
    <citation type="submission" date="2017-05" db="EMBL/GenBank/DDBJ databases">
        <authorList>
            <person name="Varghese N."/>
            <person name="Submissions S."/>
        </authorList>
    </citation>
    <scope>NUCLEOTIDE SEQUENCE [LARGE SCALE GENOMIC DNA]</scope>
    <source>
        <strain evidence="3 4">DSM 100094</strain>
    </source>
</reference>
<dbReference type="NCBIfam" id="NF005559">
    <property type="entry name" value="PRK07231.1"/>
    <property type="match status" value="1"/>
</dbReference>
<dbReference type="PANTHER" id="PTHR43975">
    <property type="entry name" value="ZGC:101858"/>
    <property type="match status" value="1"/>
</dbReference>
<evidence type="ECO:0000259" key="2">
    <source>
        <dbReference type="SMART" id="SM00822"/>
    </source>
</evidence>